<gene>
    <name evidence="2" type="ORF">Ade02nite_77490</name>
</gene>
<evidence type="ECO:0000256" key="1">
    <source>
        <dbReference type="SAM" id="MobiDB-lite"/>
    </source>
</evidence>
<sequence>MRVPVNERSLAKPALASKATRMQASERSLADLEPAFSAARTLTNERSFAGRGLSAAIKTRGARRASVRFGARSAMGARRTLS</sequence>
<proteinExistence type="predicted"/>
<accession>A0ABQ3YGJ7</accession>
<dbReference type="EMBL" id="BOMI01000158">
    <property type="protein sequence ID" value="GID79108.1"/>
    <property type="molecule type" value="Genomic_DNA"/>
</dbReference>
<organism evidence="2 3">
    <name type="scientific">Paractinoplanes deccanensis</name>
    <dbReference type="NCBI Taxonomy" id="113561"/>
    <lineage>
        <taxon>Bacteria</taxon>
        <taxon>Bacillati</taxon>
        <taxon>Actinomycetota</taxon>
        <taxon>Actinomycetes</taxon>
        <taxon>Micromonosporales</taxon>
        <taxon>Micromonosporaceae</taxon>
        <taxon>Paractinoplanes</taxon>
    </lineage>
</organism>
<name>A0ABQ3YGJ7_9ACTN</name>
<comment type="caution">
    <text evidence="2">The sequence shown here is derived from an EMBL/GenBank/DDBJ whole genome shotgun (WGS) entry which is preliminary data.</text>
</comment>
<reference evidence="2 3" key="1">
    <citation type="submission" date="2021-01" db="EMBL/GenBank/DDBJ databases">
        <title>Whole genome shotgun sequence of Actinoplanes deccanensis NBRC 13994.</title>
        <authorList>
            <person name="Komaki H."/>
            <person name="Tamura T."/>
        </authorList>
    </citation>
    <scope>NUCLEOTIDE SEQUENCE [LARGE SCALE GENOMIC DNA]</scope>
    <source>
        <strain evidence="2 3">NBRC 13994</strain>
    </source>
</reference>
<evidence type="ECO:0000313" key="2">
    <source>
        <dbReference type="EMBL" id="GID79108.1"/>
    </source>
</evidence>
<dbReference type="Proteomes" id="UP000609879">
    <property type="component" value="Unassembled WGS sequence"/>
</dbReference>
<feature type="region of interest" description="Disordered" evidence="1">
    <location>
        <begin position="1"/>
        <end position="23"/>
    </location>
</feature>
<keyword evidence="3" id="KW-1185">Reference proteome</keyword>
<evidence type="ECO:0000313" key="3">
    <source>
        <dbReference type="Proteomes" id="UP000609879"/>
    </source>
</evidence>
<protein>
    <submittedName>
        <fullName evidence="2">Uncharacterized protein</fullName>
    </submittedName>
</protein>